<evidence type="ECO:0000256" key="1">
    <source>
        <dbReference type="SAM" id="SignalP"/>
    </source>
</evidence>
<reference evidence="2" key="1">
    <citation type="submission" date="2020-11" db="EMBL/GenBank/DDBJ databases">
        <authorList>
            <consortium name="DOE Joint Genome Institute"/>
            <person name="Ahrendt S."/>
            <person name="Riley R."/>
            <person name="Andreopoulos W."/>
            <person name="Labutti K."/>
            <person name="Pangilinan J."/>
            <person name="Ruiz-Duenas F.J."/>
            <person name="Barrasa J.M."/>
            <person name="Sanchez-Garcia M."/>
            <person name="Camarero S."/>
            <person name="Miyauchi S."/>
            <person name="Serrano A."/>
            <person name="Linde D."/>
            <person name="Babiker R."/>
            <person name="Drula E."/>
            <person name="Ayuso-Fernandez I."/>
            <person name="Pacheco R."/>
            <person name="Padilla G."/>
            <person name="Ferreira P."/>
            <person name="Barriuso J."/>
            <person name="Kellner H."/>
            <person name="Castanera R."/>
            <person name="Alfaro M."/>
            <person name="Ramirez L."/>
            <person name="Pisabarro A.G."/>
            <person name="Kuo A."/>
            <person name="Tritt A."/>
            <person name="Lipzen A."/>
            <person name="He G."/>
            <person name="Yan M."/>
            <person name="Ng V."/>
            <person name="Cullen D."/>
            <person name="Martin F."/>
            <person name="Rosso M.-N."/>
            <person name="Henrissat B."/>
            <person name="Hibbett D."/>
            <person name="Martinez A.T."/>
            <person name="Grigoriev I.V."/>
        </authorList>
    </citation>
    <scope>NUCLEOTIDE SEQUENCE</scope>
    <source>
        <strain evidence="2">CBS 247.69</strain>
    </source>
</reference>
<comment type="caution">
    <text evidence="2">The sequence shown here is derived from an EMBL/GenBank/DDBJ whole genome shotgun (WGS) entry which is preliminary data.</text>
</comment>
<organism evidence="2 3">
    <name type="scientific">Collybia nuda</name>
    <dbReference type="NCBI Taxonomy" id="64659"/>
    <lineage>
        <taxon>Eukaryota</taxon>
        <taxon>Fungi</taxon>
        <taxon>Dikarya</taxon>
        <taxon>Basidiomycota</taxon>
        <taxon>Agaricomycotina</taxon>
        <taxon>Agaricomycetes</taxon>
        <taxon>Agaricomycetidae</taxon>
        <taxon>Agaricales</taxon>
        <taxon>Tricholomatineae</taxon>
        <taxon>Clitocybaceae</taxon>
        <taxon>Collybia</taxon>
    </lineage>
</organism>
<feature type="chain" id="PRO_5040152151" description="Secreted protein" evidence="1">
    <location>
        <begin position="28"/>
        <end position="89"/>
    </location>
</feature>
<proteinExistence type="predicted"/>
<dbReference type="Proteomes" id="UP000807353">
    <property type="component" value="Unassembled WGS sequence"/>
</dbReference>
<evidence type="ECO:0000313" key="2">
    <source>
        <dbReference type="EMBL" id="KAF9458147.1"/>
    </source>
</evidence>
<evidence type="ECO:0000313" key="3">
    <source>
        <dbReference type="Proteomes" id="UP000807353"/>
    </source>
</evidence>
<dbReference type="EMBL" id="MU150348">
    <property type="protein sequence ID" value="KAF9458147.1"/>
    <property type="molecule type" value="Genomic_DNA"/>
</dbReference>
<gene>
    <name evidence="2" type="ORF">BDZ94DRAFT_1271330</name>
</gene>
<dbReference type="AlphaFoldDB" id="A0A9P5XUT3"/>
<protein>
    <recommendedName>
        <fullName evidence="4">Secreted protein</fullName>
    </recommendedName>
</protein>
<feature type="signal peptide" evidence="1">
    <location>
        <begin position="1"/>
        <end position="27"/>
    </location>
</feature>
<name>A0A9P5XUT3_9AGAR</name>
<keyword evidence="3" id="KW-1185">Reference proteome</keyword>
<keyword evidence="1" id="KW-0732">Signal</keyword>
<accession>A0A9P5XUT3</accession>
<sequence length="89" mass="10511">MLSGVVPVVDRLAWLVELVVGLSSVLGGPETVLEFEIEKKIARFLNMYVVVWFEEPKTPQNRMKEFHGRYQGVVTHTFRDRHKYYFIWP</sequence>
<evidence type="ECO:0008006" key="4">
    <source>
        <dbReference type="Google" id="ProtNLM"/>
    </source>
</evidence>